<keyword evidence="4" id="KW-1185">Reference proteome</keyword>
<name>A0A0K1E762_CHOCO</name>
<dbReference type="PANTHER" id="PTHR13420:SF7">
    <property type="entry name" value="UPF0235 PROTEIN C15ORF40"/>
    <property type="match status" value="1"/>
</dbReference>
<reference evidence="3 4" key="1">
    <citation type="submission" date="2015-07" db="EMBL/GenBank/DDBJ databases">
        <title>Genome analysis of myxobacterium Chondromyces crocatus Cm c5 reveals a high potential for natural compound synthesis and the genetic basis for the loss of fruiting body formation.</title>
        <authorList>
            <person name="Zaburannyi N."/>
            <person name="Bunk B."/>
            <person name="Maier J."/>
            <person name="Overmann J."/>
            <person name="Mueller R."/>
        </authorList>
    </citation>
    <scope>NUCLEOTIDE SEQUENCE [LARGE SCALE GENOMIC DNA]</scope>
    <source>
        <strain evidence="3 4">Cm c5</strain>
    </source>
</reference>
<dbReference type="AlphaFoldDB" id="A0A0K1E762"/>
<dbReference type="SMART" id="SM01152">
    <property type="entry name" value="DUF167"/>
    <property type="match status" value="1"/>
</dbReference>
<evidence type="ECO:0000313" key="3">
    <source>
        <dbReference type="EMBL" id="AKT36418.1"/>
    </source>
</evidence>
<dbReference type="PANTHER" id="PTHR13420">
    <property type="entry name" value="UPF0235 PROTEIN C15ORF40"/>
    <property type="match status" value="1"/>
</dbReference>
<evidence type="ECO:0000313" key="4">
    <source>
        <dbReference type="Proteomes" id="UP000067626"/>
    </source>
</evidence>
<dbReference type="Proteomes" id="UP000067626">
    <property type="component" value="Chromosome"/>
</dbReference>
<dbReference type="Gene3D" id="3.30.1200.10">
    <property type="entry name" value="YggU-like"/>
    <property type="match status" value="1"/>
</dbReference>
<dbReference type="STRING" id="52.CMC5_005310"/>
<comment type="similarity">
    <text evidence="1 2">Belongs to the UPF0235 family.</text>
</comment>
<evidence type="ECO:0000256" key="1">
    <source>
        <dbReference type="ARBA" id="ARBA00010364"/>
    </source>
</evidence>
<dbReference type="NCBIfam" id="TIGR00251">
    <property type="entry name" value="DUF167 family protein"/>
    <property type="match status" value="1"/>
</dbReference>
<dbReference type="InterPro" id="IPR003746">
    <property type="entry name" value="DUF167"/>
</dbReference>
<gene>
    <name evidence="3" type="ORF">CMC5_005310</name>
</gene>
<organism evidence="3 4">
    <name type="scientific">Chondromyces crocatus</name>
    <dbReference type="NCBI Taxonomy" id="52"/>
    <lineage>
        <taxon>Bacteria</taxon>
        <taxon>Pseudomonadati</taxon>
        <taxon>Myxococcota</taxon>
        <taxon>Polyangia</taxon>
        <taxon>Polyangiales</taxon>
        <taxon>Polyangiaceae</taxon>
        <taxon>Chondromyces</taxon>
    </lineage>
</organism>
<dbReference type="Pfam" id="PF02594">
    <property type="entry name" value="DUF167"/>
    <property type="match status" value="1"/>
</dbReference>
<dbReference type="SUPFAM" id="SSF69786">
    <property type="entry name" value="YggU-like"/>
    <property type="match status" value="1"/>
</dbReference>
<evidence type="ECO:0000256" key="2">
    <source>
        <dbReference type="HAMAP-Rule" id="MF_00634"/>
    </source>
</evidence>
<proteinExistence type="inferred from homology"/>
<dbReference type="GO" id="GO:0005737">
    <property type="term" value="C:cytoplasm"/>
    <property type="evidence" value="ECO:0007669"/>
    <property type="project" value="TreeGrafter"/>
</dbReference>
<dbReference type="KEGG" id="ccro:CMC5_005310"/>
<protein>
    <recommendedName>
        <fullName evidence="2">UPF0235 protein CMC5_005310</fullName>
    </recommendedName>
</protein>
<dbReference type="EMBL" id="CP012159">
    <property type="protein sequence ID" value="AKT36418.1"/>
    <property type="molecule type" value="Genomic_DNA"/>
</dbReference>
<accession>A0A0K1E762</accession>
<sequence>MPPPITPSTESRLPWRRTMSRVEEEASGGIGTWERLAITDRPEGVRLSVQVRPKSSRSTILGVREGSLEVAVTAPPADGAANAEVIRLLARALEVRNRDIEIAVGTSSRSKVIAVHGLNAMETRARLERARR</sequence>
<dbReference type="InterPro" id="IPR036591">
    <property type="entry name" value="YggU-like_sf"/>
</dbReference>
<dbReference type="HAMAP" id="MF_00634">
    <property type="entry name" value="UPF0235"/>
    <property type="match status" value="1"/>
</dbReference>